<evidence type="ECO:0000313" key="1">
    <source>
        <dbReference type="EMBL" id="GME84668.1"/>
    </source>
</evidence>
<keyword evidence="2" id="KW-1185">Reference proteome</keyword>
<sequence length="310" mass="34905">MRILDIITRKLSSHHSESPQEPKTSSSQITLTGRFHDDISNEEQGWTTEESNRRLEISTSNEAMNEFPEGGTRAWLVCAAASIILSFTFGMVNSYGVYQSYYESTYPHVSSNTLSIIGSLQSCFTLVFALPSTVAMYYVGTRPLVFVGGFIMCLSYFMLSLQNSVSQVFVIQGLMFGLGSGVAYVHATTVLFQYFDKKKALVQGIQTAVAAVAGVYWPIAARGLIDTVGYRWSNRVIGFIYIPFMLIASVLLKPRLTPPKRKPGQNFLRVNFKVLLDYKFMTINLCWMMYIMALFPGLFYIDLFCQHLMS</sequence>
<comment type="caution">
    <text evidence="1">The sequence shown here is derived from an EMBL/GenBank/DDBJ whole genome shotgun (WGS) entry which is preliminary data.</text>
</comment>
<dbReference type="EMBL" id="BSXS01005668">
    <property type="protein sequence ID" value="GME84668.1"/>
    <property type="molecule type" value="Genomic_DNA"/>
</dbReference>
<evidence type="ECO:0000313" key="2">
    <source>
        <dbReference type="Proteomes" id="UP001165064"/>
    </source>
</evidence>
<dbReference type="Proteomes" id="UP001165064">
    <property type="component" value="Unassembled WGS sequence"/>
</dbReference>
<accession>A0ACB5TAG3</accession>
<reference evidence="1" key="1">
    <citation type="submission" date="2023-04" db="EMBL/GenBank/DDBJ databases">
        <title>Ambrosiozyma monospora NBRC 10751.</title>
        <authorList>
            <person name="Ichikawa N."/>
            <person name="Sato H."/>
            <person name="Tonouchi N."/>
        </authorList>
    </citation>
    <scope>NUCLEOTIDE SEQUENCE</scope>
    <source>
        <strain evidence="1">NBRC 10751</strain>
    </source>
</reference>
<proteinExistence type="predicted"/>
<name>A0ACB5TAG3_AMBMO</name>
<organism evidence="1 2">
    <name type="scientific">Ambrosiozyma monospora</name>
    <name type="common">Yeast</name>
    <name type="synonym">Endomycopsis monosporus</name>
    <dbReference type="NCBI Taxonomy" id="43982"/>
    <lineage>
        <taxon>Eukaryota</taxon>
        <taxon>Fungi</taxon>
        <taxon>Dikarya</taxon>
        <taxon>Ascomycota</taxon>
        <taxon>Saccharomycotina</taxon>
        <taxon>Pichiomycetes</taxon>
        <taxon>Pichiales</taxon>
        <taxon>Pichiaceae</taxon>
        <taxon>Ambrosiozyma</taxon>
    </lineage>
</organism>
<protein>
    <submittedName>
        <fullName evidence="1">Unnamed protein product</fullName>
    </submittedName>
</protein>
<gene>
    <name evidence="1" type="ORF">Amon02_000700500</name>
</gene>